<evidence type="ECO:0000259" key="1">
    <source>
        <dbReference type="Pfam" id="PF07228"/>
    </source>
</evidence>
<accession>A0ABV9EPY6</accession>
<dbReference type="Pfam" id="PF07228">
    <property type="entry name" value="SpoIIE"/>
    <property type="match status" value="1"/>
</dbReference>
<reference evidence="3" key="1">
    <citation type="journal article" date="2019" name="Int. J. Syst. Evol. Microbiol.">
        <title>The Global Catalogue of Microorganisms (GCM) 10K type strain sequencing project: providing services to taxonomists for standard genome sequencing and annotation.</title>
        <authorList>
            <consortium name="The Broad Institute Genomics Platform"/>
            <consortium name="The Broad Institute Genome Sequencing Center for Infectious Disease"/>
            <person name="Wu L."/>
            <person name="Ma J."/>
        </authorList>
    </citation>
    <scope>NUCLEOTIDE SEQUENCE [LARGE SCALE GENOMIC DNA]</scope>
    <source>
        <strain evidence="3">CCUG 49560</strain>
    </source>
</reference>
<dbReference type="InterPro" id="IPR036457">
    <property type="entry name" value="PPM-type-like_dom_sf"/>
</dbReference>
<dbReference type="RefSeq" id="WP_262847168.1">
    <property type="nucleotide sequence ID" value="NZ_JANZYP010000059.1"/>
</dbReference>
<dbReference type="InterPro" id="IPR001932">
    <property type="entry name" value="PPM-type_phosphatase-like_dom"/>
</dbReference>
<gene>
    <name evidence="2" type="ORF">ACFO8L_35890</name>
</gene>
<evidence type="ECO:0000313" key="3">
    <source>
        <dbReference type="Proteomes" id="UP001595891"/>
    </source>
</evidence>
<keyword evidence="3" id="KW-1185">Reference proteome</keyword>
<dbReference type="EMBL" id="JBHSFN010000033">
    <property type="protein sequence ID" value="MFC4591522.1"/>
    <property type="molecule type" value="Genomic_DNA"/>
</dbReference>
<sequence>MTLFGEQRLSALLAGCRDIDASAIVERLSQAVMTHCDHDPADDIALLTLRVPPAP</sequence>
<proteinExistence type="predicted"/>
<evidence type="ECO:0000313" key="2">
    <source>
        <dbReference type="EMBL" id="MFC4591522.1"/>
    </source>
</evidence>
<feature type="domain" description="PPM-type phosphatase" evidence="1">
    <location>
        <begin position="2"/>
        <end position="51"/>
    </location>
</feature>
<dbReference type="Gene3D" id="3.60.40.10">
    <property type="entry name" value="PPM-type phosphatase domain"/>
    <property type="match status" value="1"/>
</dbReference>
<name>A0ABV9EPY6_9ACTN</name>
<dbReference type="Proteomes" id="UP001595891">
    <property type="component" value="Unassembled WGS sequence"/>
</dbReference>
<protein>
    <submittedName>
        <fullName evidence="2">Serine/threonine-protein phosphatase</fullName>
    </submittedName>
</protein>
<comment type="caution">
    <text evidence="2">The sequence shown here is derived from an EMBL/GenBank/DDBJ whole genome shotgun (WGS) entry which is preliminary data.</text>
</comment>
<organism evidence="2 3">
    <name type="scientific">Sphaerisporangium corydalis</name>
    <dbReference type="NCBI Taxonomy" id="1441875"/>
    <lineage>
        <taxon>Bacteria</taxon>
        <taxon>Bacillati</taxon>
        <taxon>Actinomycetota</taxon>
        <taxon>Actinomycetes</taxon>
        <taxon>Streptosporangiales</taxon>
        <taxon>Streptosporangiaceae</taxon>
        <taxon>Sphaerisporangium</taxon>
    </lineage>
</organism>